<keyword evidence="3" id="KW-0813">Transport</keyword>
<dbReference type="OMA" id="YGKKMYF"/>
<evidence type="ECO:0000256" key="6">
    <source>
        <dbReference type="SAM" id="Coils"/>
    </source>
</evidence>
<evidence type="ECO:0000259" key="8">
    <source>
        <dbReference type="Pfam" id="PF12624"/>
    </source>
</evidence>
<dbReference type="Pfam" id="PF25037">
    <property type="entry name" value="VPS13_C"/>
    <property type="match status" value="1"/>
</dbReference>
<sequence>MVSKILPNLIKKLLCNYIEGLDSLSIPFWKGEIVLENLILKREVFESPDLPFELERGVIKKIVINIPLLRFLKDPILVTVDGIFMLFARKDLKSADFQSSQTSQQQQQKNNNNNNNLKPSVTKDEIEKIKSSIGMGDENTSGGEYSEGWLFKLMKQLIKCIKLQVTNIHICYQDCKTSGPDQQFSIGMTLESFSITTTDENLIQVAPKVMSKDQMENRQSTYKLASIFNFSLYWNSQFGITKKISPPDMDFLLMHSIPRKNIKLNHHYIIQPVTFFLKLVLVEEKVESIGNDGVQTTFNNRFNVEMGLRQFDFQLLDTQYRDILSLHSFTQDWKKFIKYQAFRPKVPIKGNAREWWYFAYRSIISDFRKNKNDITWKELQENKKLRSCYIKLYNQRILCGKGSKLENRLIEEIEKRVSYEDIVLFRTIADQILQEKKQQDIMTHFVEYQPWWLKGWIGFTNSYRQHYKPQSTNQSCPILSNEELSFLEKYLKLNLRSIISLNESSVSYNVDFFIKKCTISIKDWREGQIIVPLTILDIDNINAKLENGAKTTKIQFSASNMQLLDKCSQDTKFESIIIEKSQVSKNPYDRLELEENKKFIQMSLVVYPPENITDYTLQLKIEPMYFVNSKPFVDTMIPFFTNANQDALDSLKYSFLKKISMLQEMLFLEVKHLVRNQKSADININISVPTLVFPESYDDEDTKVLICELGQFIFKTQPHSYEWESIDFSRVNERDEDGLFTKYKKLLHERYNWWRDNCPMNIPKNNVEIQPFYDQVQQVHRATVDAHMKEQQLNQSINTSRNQDQPYVEDDEVEEEEVDEETDGNDQTDSKDDMSVSSSNSGIYKDKISDEPELGDEWNDMDININNAQFYDGIVIKCTGINIRICRFSEITKYEHLMAPCNLYVFIQLCSHPYDLNLSQMICRCELSEIKMDVTDKQLYDIAKIAGKNGFIEYFVSPKGASAQDLANKYEVVQTTIAKENRFDLDFLVSKDTKFIFNSRKKTKEQLTKTTLLRFYFTTSTVDMQLHYLDSTIQLKLDRLRCRSLAKFLHMEVLVDIGFIEVVDSNSIQPMLQIFEMEKFNGKPLNQSSLGTSQSISLSSSKDSGIPGVGSIQDSNILNVTQLPLGLTDSVLVLHLTSISKNSLEYDYIDFIGTFHSKHVRINLIKECLMALITICGTVISDTQKFHEKKQSILTVEGSSYKDRIGHFRVSSSHEQNVMFDNQLTADEWDPNDLKSKIKFFIPSFGLTLSSMESDIVSFTCSDIKVDGIFQIPLLDVDLSVGSMKLIDHSLQDGLYGNILTTVARQQNPVVRMHIVSHALDKAKQHGYNSNVNIIIGKINLVLLSHTINQVQYYIYDVSSTFQSHLSFLLKKGITVIETPATASHSHRHRPHRRPTPMEAGGPVEDKYVKFNEDFEEILAEDPNFPDGVKSKKLRQPPPSGEPTVEIMKKKARTTNLEITIDKCSLTIPKNPDSKSSLKCNVSKIVFGVEQSNITSDIIFAKIFGIHVLSFHNDKMDPIITEPIKFDIELLHEFETNLQDQSLLAKVTTQSIYLKLCQYQYNLLFNIYQQNIAKLFDSSGPSNPSAVNRNPKHLKDHIKDKIFSVSVEVTDLIEFNLEDENTQEKKFFSLNLQKPMILLDIYKNSEMMLSIRSVGFCIRDKNKIVLPPDQFQEILSITGKKPSGEGPSYLATHLGTTASVISNMEYFEVMKMQYLDSIMYFSIDIQRLHVFVDLHWVYKLFMFLSPIVDPESCKSVTKQVTMVPIQQTQTKPWKIFMDFEIKVEKAHILVGSLLSSKSDLVLLLDSEIGVKGTIGNDTLLKIMIEYTCHKGLFGRKDDPLKKQVGFRLTMANMISTSSGRDLLVPKNSVEYLYDQLKKHSSVFLEQFNTSVQFCLVPEGNQFYFIELNNLSVVFSANSYRFILDLYELFQNIIYDTSKSKPITEEGINLRRSLNSPSNIPIPISTSQRRNSIAHLNIEKKEKQDNKFYLMKTKSVEMLKAHQTRMKEKYPDPNSMDDLQEGLKSSSPTPKSEHVVPTKVPISFDDSSDNSFEGEWGGSPQLVSSSDKSIKKILFSQCSFTFKNIQILVLDDLSKHKLNTPIFNFKVAFALIKLMIKSNTFSVDLESSIQMDYFNNRIAFWEPFLEPWLCKVFISIGQEVNMELTSNDLLNVNLTIPLMDNISLFLKNYSKEFGYPFTLICAPPDTKTKKNFERLSLLDQIKKKHKKKNAQKFSYAPFYIRNRTGSRIRYRLETHDGKPVEGILLDREVTGSDKVGVVNIEGYGNFFEIASGGSAPIKFLPDMQLNLETFSQLVLSVELLGVEKAIVVPLDKIKTYDYPVFIDSITESKIHANIKIKRGSKFITILLPIVIHNLANFPVDIATVSAGFGGSQLPTYSSTIRMKQSRAPLPVNRMKNMLLKLKPSGEEYKWSAETLDINNIQDQDPEGFYTCVAKNGEKILYIKSFIQKKQDYYKVRFLSMIKVTNLLPFPIQYILKSPLDSIPQPKRTFESKFFTNESKVYETAFNDQFKVSLKIDNEEYEWSETKSIDEQLDSQKINVLQIHHKHVGNLYVNMEYLSINGQRKLLFYNQYWIYNKTGLNLWCSKTYHAKDYKEGSISLNHQEYLSNFARGFENEEIIVPPEQWYSHHEQLVDPIMFSFKKTKEIENIIRIQVGKSLPSSKITISSIGDRSLLTVTRENSKHHSLFGRKKKHTNNNLTYFIGMSIDLAPNLKTKILLFSPRFIFNNHFTYSVIIKQVGTENHITIPPGASVPLYYFEETGLNQPYNLQMKLDHPSFSWSPPFNICMASDYTFKTFSMDTQSKELSVELPQYIRIKPCLEAAVVVVIIVGQDAPPYKIHNRTQYPLTVCQKKGGVVQEVPKDSFVAFAWDFPLEDHILEVQVSGYSHRYPFRVDKIKSFTPIEFTNNLHELVIIKVLVEADESTRVLTLDDQTKINKNDELEEVLKQSFRFHVKGIGVSIINANPTELLYVSIGDILAEYYSSSFLQKLELKVSSMQVDNQLSKITPFSHPVLLFAEAQSTQPFLLLRVVRSMKMTNIDYYHHVSLKVQELNIKVEEKFLYVLLDFFESLDLSFWTGKNTPKALTKVDLFVSVYDQEIGRGFIDTMILRAMPTIYGKKMYFESLDIDPISVYLTFDLSNKTGSIQTLESAPMVRSFRRIGFVLVSFQQAHIFLNNFKLSHAFGSNEELLAPIFRHYMTEGLSEVYKILGTFNLFGNPIGLVTNFGIGFKEFFENMGKSLIGRNEFGMSRGSKSLAKHSVYGIFDSGAKFTGSAGKVLSSISMDKHYILERQYISGESPVNVLQGIILGGRMAKIGFKRSIVGVGLLPYEGGKADGVTGALKGVGKGVAGLILKPTAACFDFASKCSEGIKNSTQLNLERKRIRYPRPLFSDQPLKIYNSAESFGNFLFLTNLITSGKFKRINANQINVPLYEVSRDERYVYHLIYKNKKTLLFTNHRIIYLKDTDGIRVKFNVKYQAIKSVIEEENCVKIKIFKPYRIGLVHKNKTRAKYLKINCTGDEKHYIYERVLEHVKTYSILSIEELTADNIPVPPTPPPPPRISYYNGTQYVDNLGPVYTNNNVMGKIQPIIFQDQDSMKPVDQMNPILQNLLFQIPNQNINVPIWVSQGYNPPKPPQSTIPQRFQQSNTTVIYPNNNNLVIPLNNDPVPVVGPVVPVAHTPNATTTTTTTIVPAKTPIVEQKVQPINPMNINPTPIITNSHHKSVTYLDDNNVNTGTIDKKYFKSSTPKHSPIPKKENKYEGDHKYDIALNTIIQLQRMQTQQMQQLQKNHDDLQKLLFQQQSTQLENIKKQQENIQSILSIKNDENINNNKPGDASQ</sequence>
<comment type="similarity">
    <text evidence="2">Belongs to the VPS13 family.</text>
</comment>
<protein>
    <submittedName>
        <fullName evidence="12">Vacuolar protein sorting-associated protein 13 family protein</fullName>
    </submittedName>
</protein>
<proteinExistence type="inferred from homology"/>
<feature type="region of interest" description="Disordered" evidence="7">
    <location>
        <begin position="792"/>
        <end position="851"/>
    </location>
</feature>
<feature type="domain" description="Chorein N-terminal" evidence="8">
    <location>
        <begin position="1"/>
        <end position="1354"/>
    </location>
</feature>
<dbReference type="InterPro" id="IPR056747">
    <property type="entry name" value="VPS13-like_M"/>
</dbReference>
<evidence type="ECO:0000256" key="2">
    <source>
        <dbReference type="ARBA" id="ARBA00006545"/>
    </source>
</evidence>
<feature type="compositionally biased region" description="Acidic residues" evidence="7">
    <location>
        <begin position="807"/>
        <end position="826"/>
    </location>
</feature>
<comment type="function">
    <text evidence="5">Mediates the transfer of lipids between membranes at organelle contact sites.</text>
</comment>
<dbReference type="GO" id="GO:0006623">
    <property type="term" value="P:protein targeting to vacuole"/>
    <property type="evidence" value="ECO:0007669"/>
    <property type="project" value="TreeGrafter"/>
</dbReference>
<feature type="compositionally biased region" description="Low complexity" evidence="7">
    <location>
        <begin position="98"/>
        <end position="116"/>
    </location>
</feature>
<dbReference type="Pfam" id="PF25033">
    <property type="entry name" value="VPS13_M"/>
    <property type="match status" value="1"/>
</dbReference>
<dbReference type="InParanoid" id="A0A152A369"/>
<reference evidence="12 13" key="1">
    <citation type="submission" date="2015-12" db="EMBL/GenBank/DDBJ databases">
        <title>Dictyostelia acquired genes for synthesis and detection of signals that induce cell-type specialization by lateral gene transfer from prokaryotes.</title>
        <authorList>
            <person name="Gloeckner G."/>
            <person name="Schaap P."/>
        </authorList>
    </citation>
    <scope>NUCLEOTIDE SEQUENCE [LARGE SCALE GENOMIC DNA]</scope>
    <source>
        <strain evidence="12 13">TK</strain>
    </source>
</reference>
<comment type="caution">
    <text evidence="12">The sequence shown here is derived from an EMBL/GenBank/DDBJ whole genome shotgun (WGS) entry which is preliminary data.</text>
</comment>
<keyword evidence="4" id="KW-0445">Lipid transport</keyword>
<dbReference type="Pfam" id="PF25036">
    <property type="entry name" value="VPS13_VAB"/>
    <property type="match status" value="1"/>
</dbReference>
<keyword evidence="6" id="KW-0175">Coiled coil</keyword>
<dbReference type="PANTHER" id="PTHR16166:SF111">
    <property type="entry name" value="INTERMEMBRANE LIPID TRANSFER PROTEIN VPS13E"/>
    <property type="match status" value="1"/>
</dbReference>
<dbReference type="Proteomes" id="UP000076078">
    <property type="component" value="Unassembled WGS sequence"/>
</dbReference>
<feature type="coiled-coil region" evidence="6">
    <location>
        <begin position="3792"/>
        <end position="3819"/>
    </location>
</feature>
<feature type="compositionally biased region" description="Polar residues" evidence="7">
    <location>
        <begin position="792"/>
        <end position="805"/>
    </location>
</feature>
<dbReference type="OrthoDB" id="428159at2759"/>
<gene>
    <name evidence="12" type="ORF">DLAC_02752</name>
</gene>
<dbReference type="PANTHER" id="PTHR16166">
    <property type="entry name" value="VACUOLAR PROTEIN SORTING-ASSOCIATED PROTEIN VPS13"/>
    <property type="match status" value="1"/>
</dbReference>
<comment type="subcellular location">
    <subcellularLocation>
        <location evidence="1">Membrane</location>
        <topology evidence="1">Peripheral membrane protein</topology>
    </subcellularLocation>
</comment>
<evidence type="ECO:0000256" key="3">
    <source>
        <dbReference type="ARBA" id="ARBA00022448"/>
    </source>
</evidence>
<dbReference type="GO" id="GO:0016020">
    <property type="term" value="C:membrane"/>
    <property type="evidence" value="ECO:0007669"/>
    <property type="project" value="UniProtKB-SubCell"/>
</dbReference>
<feature type="region of interest" description="Disordered" evidence="7">
    <location>
        <begin position="1381"/>
        <end position="1403"/>
    </location>
</feature>
<dbReference type="Pfam" id="PF12624">
    <property type="entry name" value="VPS13_N"/>
    <property type="match status" value="1"/>
</dbReference>
<evidence type="ECO:0000259" key="10">
    <source>
        <dbReference type="Pfam" id="PF25036"/>
    </source>
</evidence>
<dbReference type="GO" id="GO:0006869">
    <property type="term" value="P:lipid transport"/>
    <property type="evidence" value="ECO:0007669"/>
    <property type="project" value="UniProtKB-KW"/>
</dbReference>
<feature type="domain" description="Intermembrane lipid transfer protein VPS13-like C-terminal" evidence="11">
    <location>
        <begin position="3400"/>
        <end position="3522"/>
    </location>
</feature>
<feature type="region of interest" description="Disordered" evidence="7">
    <location>
        <begin position="2003"/>
        <end position="2035"/>
    </location>
</feature>
<dbReference type="InterPro" id="IPR026847">
    <property type="entry name" value="VPS13"/>
</dbReference>
<evidence type="ECO:0000313" key="13">
    <source>
        <dbReference type="Proteomes" id="UP000076078"/>
    </source>
</evidence>
<evidence type="ECO:0000259" key="9">
    <source>
        <dbReference type="Pfam" id="PF25033"/>
    </source>
</evidence>
<evidence type="ECO:0000259" key="11">
    <source>
        <dbReference type="Pfam" id="PF25037"/>
    </source>
</evidence>
<name>A0A152A369_TIELA</name>
<feature type="domain" description="VPS13-like middle region" evidence="9">
    <location>
        <begin position="2076"/>
        <end position="2241"/>
    </location>
</feature>
<dbReference type="EMBL" id="LODT01000013">
    <property type="protein sequence ID" value="KYR00712.1"/>
    <property type="molecule type" value="Genomic_DNA"/>
</dbReference>
<keyword evidence="13" id="KW-1185">Reference proteome</keyword>
<feature type="domain" description="Vacuolar protein sorting-associated protein 13 VPS13 adaptor binding" evidence="10">
    <location>
        <begin position="2354"/>
        <end position="2892"/>
    </location>
</feature>
<dbReference type="GO" id="GO:0045053">
    <property type="term" value="P:protein retention in Golgi apparatus"/>
    <property type="evidence" value="ECO:0007669"/>
    <property type="project" value="TreeGrafter"/>
</dbReference>
<evidence type="ECO:0000256" key="4">
    <source>
        <dbReference type="ARBA" id="ARBA00023055"/>
    </source>
</evidence>
<dbReference type="InterPro" id="IPR026854">
    <property type="entry name" value="VPS13_N"/>
</dbReference>
<dbReference type="InterPro" id="IPR009543">
    <property type="entry name" value="VPS13_VAB"/>
</dbReference>
<evidence type="ECO:0000256" key="5">
    <source>
        <dbReference type="ARBA" id="ARBA00033718"/>
    </source>
</evidence>
<evidence type="ECO:0000256" key="1">
    <source>
        <dbReference type="ARBA" id="ARBA00004170"/>
    </source>
</evidence>
<accession>A0A152A369</accession>
<organism evidence="12 13">
    <name type="scientific">Tieghemostelium lacteum</name>
    <name type="common">Slime mold</name>
    <name type="synonym">Dictyostelium lacteum</name>
    <dbReference type="NCBI Taxonomy" id="361077"/>
    <lineage>
        <taxon>Eukaryota</taxon>
        <taxon>Amoebozoa</taxon>
        <taxon>Evosea</taxon>
        <taxon>Eumycetozoa</taxon>
        <taxon>Dictyostelia</taxon>
        <taxon>Dictyosteliales</taxon>
        <taxon>Raperosteliaceae</taxon>
        <taxon>Tieghemostelium</taxon>
    </lineage>
</organism>
<dbReference type="InterPro" id="IPR056748">
    <property type="entry name" value="VPS13-like_C"/>
</dbReference>
<evidence type="ECO:0000256" key="7">
    <source>
        <dbReference type="SAM" id="MobiDB-lite"/>
    </source>
</evidence>
<feature type="compositionally biased region" description="Basic residues" evidence="7">
    <location>
        <begin position="1385"/>
        <end position="1395"/>
    </location>
</feature>
<feature type="region of interest" description="Disordered" evidence="7">
    <location>
        <begin position="98"/>
        <end position="121"/>
    </location>
</feature>
<evidence type="ECO:0000313" key="12">
    <source>
        <dbReference type="EMBL" id="KYR00712.1"/>
    </source>
</evidence>